<dbReference type="PROSITE" id="PS00012">
    <property type="entry name" value="PHOSPHOPANTETHEINE"/>
    <property type="match status" value="1"/>
</dbReference>
<dbReference type="eggNOG" id="COG1028">
    <property type="taxonomic scope" value="Bacteria"/>
</dbReference>
<feature type="domain" description="PKS/mFAS DH" evidence="10">
    <location>
        <begin position="1895"/>
        <end position="2168"/>
    </location>
</feature>
<dbReference type="InterPro" id="IPR013968">
    <property type="entry name" value="PKS_KR"/>
</dbReference>
<dbReference type="GO" id="GO:0005886">
    <property type="term" value="C:plasma membrane"/>
    <property type="evidence" value="ECO:0007669"/>
    <property type="project" value="TreeGrafter"/>
</dbReference>
<dbReference type="Gene3D" id="3.10.129.110">
    <property type="entry name" value="Polyketide synthase dehydratase"/>
    <property type="match status" value="1"/>
</dbReference>
<dbReference type="InterPro" id="IPR020806">
    <property type="entry name" value="PKS_PP-bd"/>
</dbReference>
<dbReference type="SUPFAM" id="SSF55048">
    <property type="entry name" value="Probable ACP-binding domain of malonyl-CoA ACP transacylase"/>
    <property type="match status" value="2"/>
</dbReference>
<dbReference type="Pfam" id="PF21089">
    <property type="entry name" value="PKS_DH_N"/>
    <property type="match status" value="1"/>
</dbReference>
<dbReference type="InterPro" id="IPR050091">
    <property type="entry name" value="PKS_NRPS_Biosynth_Enz"/>
</dbReference>
<dbReference type="SMART" id="SM00826">
    <property type="entry name" value="PKS_DH"/>
    <property type="match status" value="1"/>
</dbReference>
<evidence type="ECO:0000313" key="12">
    <source>
        <dbReference type="Proteomes" id="UP000000851"/>
    </source>
</evidence>
<dbReference type="Proteomes" id="UP000000851">
    <property type="component" value="Chromosome"/>
</dbReference>
<dbReference type="PROSITE" id="PS52004">
    <property type="entry name" value="KS3_2"/>
    <property type="match status" value="2"/>
</dbReference>
<dbReference type="GO" id="GO:0005737">
    <property type="term" value="C:cytoplasm"/>
    <property type="evidence" value="ECO:0007669"/>
    <property type="project" value="TreeGrafter"/>
</dbReference>
<dbReference type="SMART" id="SM01294">
    <property type="entry name" value="PKS_PP_betabranch"/>
    <property type="match status" value="1"/>
</dbReference>
<accession>C7Q565</accession>
<dbReference type="SUPFAM" id="SSF51735">
    <property type="entry name" value="NAD(P)-binding Rossmann-fold domains"/>
    <property type="match status" value="2"/>
</dbReference>
<dbReference type="GO" id="GO:0004315">
    <property type="term" value="F:3-oxoacyl-[acyl-carrier-protein] synthase activity"/>
    <property type="evidence" value="ECO:0007669"/>
    <property type="project" value="InterPro"/>
</dbReference>
<dbReference type="HOGENOM" id="CLU_000022_35_8_11"/>
<organism evidence="11 12">
    <name type="scientific">Catenulispora acidiphila (strain DSM 44928 / JCM 14897 / NBRC 102108 / NRRL B-24433 / ID139908)</name>
    <dbReference type="NCBI Taxonomy" id="479433"/>
    <lineage>
        <taxon>Bacteria</taxon>
        <taxon>Bacillati</taxon>
        <taxon>Actinomycetota</taxon>
        <taxon>Actinomycetes</taxon>
        <taxon>Catenulisporales</taxon>
        <taxon>Catenulisporaceae</taxon>
        <taxon>Catenulispora</taxon>
    </lineage>
</organism>
<sequence length="2846" mass="295745">MADVVVEPVAVIGLACRLPGADGPDALWRLLRAGGDAVTEAPEERWPSAALPDFRFGGFVDGVDRFDAAFFGISPHEAAAMDPQQRLALELAWEALENARLVPGDLAGAPVGVFLGAIASDYAVLAGRNDPAAQGAHSYTGAHRAMIANRVSYALQLRGPSLTLDAGQSSSLLAVRQACQSLAAGESTVALAGGVNLNLLAETTAAIAGFGALSPTGRCRVFDAAADGYVRGEGGAMVVLKPLAAARRDGDPVLAVVLGGAVNNDGGGEGLTVPRAEAQREVVELACREAGVRPGEVQYVELHGTGTRVGDPVEAAALGAALGGAHRTAERPLLVGSVKTNIGHLEGAAGIAGLVKVVLSLRHRELPASLHFRTPNPDIPLDELRLHVVQETTPWPVSDSERGALAGISSVGMGGTNCHLVLGAAPDDVAVPIQDSALPWVVSARSPEALRGQAAALVSAVTADVDAEADADADADGADPALALLRTRSRFEYRAVIDAAGTGARADRLGALTSLADGMPDGTVILGTATRGKRAFVFPGQGSQWIGMAVALLDTEPVFAARIAECEAALRLFVDYELTDVLRGAPDAPDFDRVDVVQPALWAVMVALAELWRSRGVQPDLVIGHSQGEIAAATVVGALSLTDGARVVALRSKAITRLAGAGGMLSVAAPLEVVRAALTPEATVAAVNGPRSVVVSGPVGVLETLQTAFEDAGHRAKLVPVDYASHSEAVEAIREELLEVLAPVSPRSCATEFVSCVTGQPIDTAELDAEYWYRNLRLPVRFADAARHALDEGVALFVECSAHPVLTGALEESVEAAERTAAVVGTLQRGVGGPDRFRQALAEAYVAGAPVDWTGALDVRSNQLAELPTYAFQRKRYWLAETATASISDASRPAAALAAPTPVAALAASIETAVTDRRALRNLVIATTADVLGHSDASAVRPDWRFKELGVDSAASVQLRNRLRAATGLALPTGVLFDYPSPDQLADRMWTLSQGADPASDSGARSVVEDPDPIVIVGMGCRYPGGIASPEDLWQLVVAGGEAVSDFPADRGWDFEALFAEGGEVSGTSSTRRGGFLRDADKFDAAFFGISPREAAAMDPQQRLMLEVCWEAAERAGLDAEALRGSRTGVFVGAMAPDYGPRLHLPSAGADGHLLTGMALSVVSGRIAYSLGLTGPALTIDTACSSSLVAMHLAAQALRRGECDMALAGGVTVMATAGMFVEFSRQGGLSQDGRCKAFSAEADGTGWAEGAGVILLERLSDARRAGHPVLAVLRGSAVNQDGHSNGLTAPSGPAQERVIRAALADAGLAATDVDAVEAHGTGTRLGDPIEAEALLAAYGADRPADRPLWLGSVKTNIGHTQAAAGTAGVIKMVEALRHGMLPRTLHADHPTGHVDWSRGTVRLLTEPVELPVEQMARAAVSSFGISGTNAHVIIERAPELEAEHEVAAATPLVWVFSARTASALRNQATRLRTFAADASASDLLATGPTLALRTAMEHRAVVVAQDRDELLAALDALAEGRPHPATVQGTASGDVRPVFVFPGQGSQWAGMALELLTWNADFRAAFELCDAALAPYTGWSVADVLAGRDGAPALEGSDVIQPTLFAVMVSLAALWRSAGVEPAAVIGHSQGEITAACVAGALDLPDAARIVALRSKALMKLTGTGALVAVSLPAEQVRELLGPWEGRLWVAILSGPSGTVVGGDPDACEEFAASLGSGVQARRVAIDYAAHTPHIEALREDLLSALAGVEPRATDVAFCSSAEGRFVAADALTAEYWYLGLRNPVQFEQAIRQFGDWDGTPLFVESSPHPVLIGNVQDTLRTAEMAGDAFGTLRRNDGGPRRFLLAAAQAYVAGAPVNWRAVLGTASHQVVPPTYPFEHQRFWIEGSPSRAAAGHPLIDTTVRLAEGDGLVLSGRLSTAATPWLADHAVDGNVLLPGTAFVEMALQAAAAAGSGGIDELMLAAPVVLSDGEAVEVQLTVGAPDERGRRPLGVYTRQASGDEDAWTRNATATLLADTEPLVASWEAPADDASETNLDGVYDWLSDHGYEYGPSFQGLLRVVATEGARFIDVALPEAVRADAGRFMLHPALLDAVLHPLVRDSVGEDDMLVLPFAFSGVRVAARGAEALSVRVTELGADRVALVAFDSAGQPVLGVEELTLRRVPRRQAASGPVSYTLAWNEFTVPEVEPAGQRVAVVGTDAAADELRAALAALGAEATLSYDLPSLPDMTAGQVPETVFVPYRPDVDPFDLPYSVHEGLYQVLDLIQGWVADERFAGSRLVFTTSGAIDGTDDGLAAAPLWGLVRSAQTEHPGRFAIIDIAVDVADATDAQTWRSALGALATGRSQLVIRDGIVRVPRLVRADVTTEASVDLPDLPDIPDLTTGTVLITGGTGGLGALVARRLIESHGVRHLLLASRRGAAAPGAAGLETELTALGASVTIAACDVSSRPSVAALLDTIPADQPLACVVHTAGVLDDAPVAALSTAHLDEALAAKADGAWHLHELTEKTAPGAMFVLFSSVAGTVGTAGQGNYAAANSFLDTLAAARHRQGRPAVSVVWGLWADHTGMTGTLTDADLARLARTGVAPLPTDQGLEYFDSALRSDDALTVAARWDLAALRARVDGGGAVPEIFDGLVRTTRRAPAPTAAAASAPRAPGNASAPAAGSQSMWTSRLAGLSQSEGVKLLAGLVRAHAAAVLGHASADAVDADRAFTELGFDSLTAVELRNRVDSETGLRMPASMAFDYPTVAALAAFLHTELAPAQSSPEDTLREALEHVQAVLPDTDESTRTKLVALLRSGLDRLGPASAAAEQAPATPADAVLDPAAEATDEEIFAYIDRQFSEPPRV</sequence>
<dbReference type="InterPro" id="IPR049900">
    <property type="entry name" value="PKS_mFAS_DH"/>
</dbReference>
<dbReference type="GO" id="GO:0004312">
    <property type="term" value="F:fatty acid synthase activity"/>
    <property type="evidence" value="ECO:0007669"/>
    <property type="project" value="TreeGrafter"/>
</dbReference>
<dbReference type="KEGG" id="cai:Caci_7004"/>
<dbReference type="SMART" id="SM00825">
    <property type="entry name" value="PKS_KS"/>
    <property type="match status" value="2"/>
</dbReference>
<dbReference type="InterPro" id="IPR042104">
    <property type="entry name" value="PKS_dehydratase_sf"/>
</dbReference>
<dbReference type="PANTHER" id="PTHR43775:SF51">
    <property type="entry name" value="INACTIVE PHENOLPHTHIOCEROL SYNTHESIS POLYKETIDE SYNTHASE TYPE I PKS1-RELATED"/>
    <property type="match status" value="1"/>
</dbReference>
<dbReference type="InterPro" id="IPR020841">
    <property type="entry name" value="PKS_Beta-ketoAc_synthase_dom"/>
</dbReference>
<evidence type="ECO:0000313" key="11">
    <source>
        <dbReference type="EMBL" id="ACU75834.1"/>
    </source>
</evidence>
<dbReference type="InterPro" id="IPR049552">
    <property type="entry name" value="PKS_DH_N"/>
</dbReference>
<feature type="region of interest" description="C-terminal hotdog fold" evidence="6">
    <location>
        <begin position="2030"/>
        <end position="2168"/>
    </location>
</feature>
<feature type="domain" description="Carrier" evidence="8">
    <location>
        <begin position="915"/>
        <end position="993"/>
    </location>
</feature>
<dbReference type="InterPro" id="IPR014043">
    <property type="entry name" value="Acyl_transferase_dom"/>
</dbReference>
<keyword evidence="2" id="KW-0597">Phosphoprotein</keyword>
<evidence type="ECO:0000259" key="10">
    <source>
        <dbReference type="PROSITE" id="PS52019"/>
    </source>
</evidence>
<dbReference type="InterPro" id="IPR018201">
    <property type="entry name" value="Ketoacyl_synth_AS"/>
</dbReference>
<dbReference type="Gene3D" id="3.40.366.10">
    <property type="entry name" value="Malonyl-Coenzyme A Acyl Carrier Protein, domain 2"/>
    <property type="match status" value="2"/>
</dbReference>
<evidence type="ECO:0000259" key="8">
    <source>
        <dbReference type="PROSITE" id="PS50075"/>
    </source>
</evidence>
<feature type="region of interest" description="N-terminal hotdog fold" evidence="6">
    <location>
        <begin position="1895"/>
        <end position="2019"/>
    </location>
</feature>
<evidence type="ECO:0000256" key="7">
    <source>
        <dbReference type="SAM" id="MobiDB-lite"/>
    </source>
</evidence>
<dbReference type="Pfam" id="PF00550">
    <property type="entry name" value="PP-binding"/>
    <property type="match status" value="2"/>
</dbReference>
<dbReference type="SUPFAM" id="SSF53901">
    <property type="entry name" value="Thiolase-like"/>
    <property type="match status" value="2"/>
</dbReference>
<dbReference type="Pfam" id="PF16197">
    <property type="entry name" value="KAsynt_C_assoc"/>
    <property type="match status" value="2"/>
</dbReference>
<evidence type="ECO:0000259" key="9">
    <source>
        <dbReference type="PROSITE" id="PS52004"/>
    </source>
</evidence>
<dbReference type="FunFam" id="3.40.366.10:FF:000002">
    <property type="entry name" value="Probable polyketide synthase 2"/>
    <property type="match status" value="1"/>
</dbReference>
<feature type="domain" description="Carrier" evidence="8">
    <location>
        <begin position="2683"/>
        <end position="2758"/>
    </location>
</feature>
<evidence type="ECO:0000256" key="4">
    <source>
        <dbReference type="ARBA" id="ARBA00023268"/>
    </source>
</evidence>
<dbReference type="Pfam" id="PF14765">
    <property type="entry name" value="PS-DH"/>
    <property type="match status" value="1"/>
</dbReference>
<dbReference type="SMART" id="SM00827">
    <property type="entry name" value="PKS_AT"/>
    <property type="match status" value="2"/>
</dbReference>
<dbReference type="InterPro" id="IPR036291">
    <property type="entry name" value="NAD(P)-bd_dom_sf"/>
</dbReference>
<dbReference type="GO" id="GO:0031177">
    <property type="term" value="F:phosphopantetheine binding"/>
    <property type="evidence" value="ECO:0007669"/>
    <property type="project" value="InterPro"/>
</dbReference>
<dbReference type="InterPro" id="IPR016036">
    <property type="entry name" value="Malonyl_transacylase_ACP-bd"/>
</dbReference>
<dbReference type="SUPFAM" id="SSF47336">
    <property type="entry name" value="ACP-like"/>
    <property type="match status" value="2"/>
</dbReference>
<gene>
    <name evidence="11" type="ordered locus">Caci_7004</name>
</gene>
<dbReference type="PANTHER" id="PTHR43775">
    <property type="entry name" value="FATTY ACID SYNTHASE"/>
    <property type="match status" value="1"/>
</dbReference>
<dbReference type="InterPro" id="IPR001227">
    <property type="entry name" value="Ac_transferase_dom_sf"/>
</dbReference>
<dbReference type="Pfam" id="PF08659">
    <property type="entry name" value="KR"/>
    <property type="match status" value="1"/>
</dbReference>
<dbReference type="InterPro" id="IPR020807">
    <property type="entry name" value="PKS_DH"/>
</dbReference>
<feature type="region of interest" description="Disordered" evidence="7">
    <location>
        <begin position="2642"/>
        <end position="2664"/>
    </location>
</feature>
<evidence type="ECO:0000256" key="2">
    <source>
        <dbReference type="ARBA" id="ARBA00022553"/>
    </source>
</evidence>
<dbReference type="PROSITE" id="PS50075">
    <property type="entry name" value="CARRIER"/>
    <property type="match status" value="2"/>
</dbReference>
<dbReference type="InterPro" id="IPR036736">
    <property type="entry name" value="ACP-like_sf"/>
</dbReference>
<dbReference type="EMBL" id="CP001700">
    <property type="protein sequence ID" value="ACU75834.1"/>
    <property type="molecule type" value="Genomic_DNA"/>
</dbReference>
<dbReference type="SUPFAM" id="SSF52151">
    <property type="entry name" value="FabD/lysophospholipase-like"/>
    <property type="match status" value="2"/>
</dbReference>
<dbReference type="InterPro" id="IPR014031">
    <property type="entry name" value="Ketoacyl_synth_C"/>
</dbReference>
<protein>
    <submittedName>
        <fullName evidence="11">Acyl transferase</fullName>
    </submittedName>
</protein>
<dbReference type="InterPro" id="IPR057326">
    <property type="entry name" value="KR_dom"/>
</dbReference>
<proteinExistence type="predicted"/>
<dbReference type="OrthoDB" id="4537517at2"/>
<dbReference type="InterPro" id="IPR006162">
    <property type="entry name" value="Ppantetheine_attach_site"/>
</dbReference>
<dbReference type="GO" id="GO:0006633">
    <property type="term" value="P:fatty acid biosynthetic process"/>
    <property type="evidence" value="ECO:0007669"/>
    <property type="project" value="InterPro"/>
</dbReference>
<dbReference type="InterPro" id="IPR009081">
    <property type="entry name" value="PP-bd_ACP"/>
</dbReference>
<keyword evidence="4" id="KW-0511">Multifunctional enzyme</keyword>
<keyword evidence="12" id="KW-1185">Reference proteome</keyword>
<dbReference type="Pfam" id="PF00698">
    <property type="entry name" value="Acyl_transf_1"/>
    <property type="match status" value="2"/>
</dbReference>
<dbReference type="InterPro" id="IPR016035">
    <property type="entry name" value="Acyl_Trfase/lysoPLipase"/>
</dbReference>
<evidence type="ECO:0000256" key="5">
    <source>
        <dbReference type="ARBA" id="ARBA00023315"/>
    </source>
</evidence>
<evidence type="ECO:0000256" key="1">
    <source>
        <dbReference type="ARBA" id="ARBA00022450"/>
    </source>
</evidence>
<dbReference type="InterPro" id="IPR049551">
    <property type="entry name" value="PKS_DH_C"/>
</dbReference>
<dbReference type="CDD" id="cd08956">
    <property type="entry name" value="KR_3_FAS_SDR_x"/>
    <property type="match status" value="1"/>
</dbReference>
<feature type="active site" description="Proton donor; for dehydratase activity" evidence="6">
    <location>
        <position position="2091"/>
    </location>
</feature>
<reference evidence="11 12" key="1">
    <citation type="journal article" date="2009" name="Stand. Genomic Sci.">
        <title>Complete genome sequence of Catenulispora acidiphila type strain (ID 139908).</title>
        <authorList>
            <person name="Copeland A."/>
            <person name="Lapidus A."/>
            <person name="Glavina Del Rio T."/>
            <person name="Nolan M."/>
            <person name="Lucas S."/>
            <person name="Chen F."/>
            <person name="Tice H."/>
            <person name="Cheng J.F."/>
            <person name="Bruce D."/>
            <person name="Goodwin L."/>
            <person name="Pitluck S."/>
            <person name="Mikhailova N."/>
            <person name="Pati A."/>
            <person name="Ivanova N."/>
            <person name="Mavromatis K."/>
            <person name="Chen A."/>
            <person name="Palaniappan K."/>
            <person name="Chain P."/>
            <person name="Land M."/>
            <person name="Hauser L."/>
            <person name="Chang Y.J."/>
            <person name="Jeffries C.D."/>
            <person name="Chertkov O."/>
            <person name="Brettin T."/>
            <person name="Detter J.C."/>
            <person name="Han C."/>
            <person name="Ali Z."/>
            <person name="Tindall B.J."/>
            <person name="Goker M."/>
            <person name="Bristow J."/>
            <person name="Eisen J.A."/>
            <person name="Markowitz V."/>
            <person name="Hugenholtz P."/>
            <person name="Kyrpides N.C."/>
            <person name="Klenk H.P."/>
        </authorList>
    </citation>
    <scope>NUCLEOTIDE SEQUENCE [LARGE SCALE GENOMIC DNA]</scope>
    <source>
        <strain evidence="12">DSM 44928 / JCM 14897 / NBRC 102108 / NRRL B-24433 / ID139908</strain>
    </source>
</reference>
<dbReference type="CDD" id="cd00833">
    <property type="entry name" value="PKS"/>
    <property type="match status" value="2"/>
</dbReference>
<evidence type="ECO:0000256" key="3">
    <source>
        <dbReference type="ARBA" id="ARBA00022679"/>
    </source>
</evidence>
<keyword evidence="5" id="KW-0012">Acyltransferase</keyword>
<dbReference type="Gene3D" id="3.30.70.3290">
    <property type="match status" value="2"/>
</dbReference>
<dbReference type="InterPro" id="IPR016039">
    <property type="entry name" value="Thiolase-like"/>
</dbReference>
<evidence type="ECO:0000256" key="6">
    <source>
        <dbReference type="PROSITE-ProRule" id="PRU01363"/>
    </source>
</evidence>
<dbReference type="STRING" id="479433.Caci_7004"/>
<dbReference type="Pfam" id="PF02801">
    <property type="entry name" value="Ketoacyl-synt_C"/>
    <property type="match status" value="2"/>
</dbReference>
<dbReference type="eggNOG" id="COG3321">
    <property type="taxonomic scope" value="Bacteria"/>
</dbReference>
<dbReference type="InterPro" id="IPR032821">
    <property type="entry name" value="PKS_assoc"/>
</dbReference>
<dbReference type="PROSITE" id="PS00606">
    <property type="entry name" value="KS3_1"/>
    <property type="match status" value="1"/>
</dbReference>
<dbReference type="Gene3D" id="3.40.50.720">
    <property type="entry name" value="NAD(P)-binding Rossmann-like Domain"/>
    <property type="match status" value="1"/>
</dbReference>
<dbReference type="FunFam" id="1.10.1200.10:FF:000007">
    <property type="entry name" value="Probable polyketide synthase pks17"/>
    <property type="match status" value="1"/>
</dbReference>
<dbReference type="PROSITE" id="PS52019">
    <property type="entry name" value="PKS_MFAS_DH"/>
    <property type="match status" value="1"/>
</dbReference>
<dbReference type="InParanoid" id="C7Q565"/>
<dbReference type="Gene3D" id="1.10.1200.10">
    <property type="entry name" value="ACP-like"/>
    <property type="match status" value="2"/>
</dbReference>
<dbReference type="RefSeq" id="WP_015795562.1">
    <property type="nucleotide sequence ID" value="NC_013131.1"/>
</dbReference>
<feature type="active site" description="Proton acceptor; for dehydratase activity" evidence="6">
    <location>
        <position position="1927"/>
    </location>
</feature>
<keyword evidence="3 11" id="KW-0808">Transferase</keyword>
<dbReference type="Pfam" id="PF00109">
    <property type="entry name" value="ketoacyl-synt"/>
    <property type="match status" value="2"/>
</dbReference>
<dbReference type="GO" id="GO:0071770">
    <property type="term" value="P:DIM/DIP cell wall layer assembly"/>
    <property type="evidence" value="ECO:0007669"/>
    <property type="project" value="TreeGrafter"/>
</dbReference>
<name>C7Q565_CATAD</name>
<keyword evidence="1" id="KW-0596">Phosphopantetheine</keyword>
<dbReference type="SMART" id="SM00822">
    <property type="entry name" value="PKS_KR"/>
    <property type="match status" value="1"/>
</dbReference>
<dbReference type="InterPro" id="IPR014030">
    <property type="entry name" value="Ketoacyl_synth_N"/>
</dbReference>
<dbReference type="Gene3D" id="3.40.47.10">
    <property type="match status" value="2"/>
</dbReference>
<feature type="domain" description="Ketosynthase family 3 (KS3)" evidence="9">
    <location>
        <begin position="6"/>
        <end position="424"/>
    </location>
</feature>
<dbReference type="FunFam" id="3.40.47.10:FF:000019">
    <property type="entry name" value="Polyketide synthase type I"/>
    <property type="match status" value="1"/>
</dbReference>
<dbReference type="SMART" id="SM00823">
    <property type="entry name" value="PKS_PP"/>
    <property type="match status" value="2"/>
</dbReference>
<feature type="domain" description="Ketosynthase family 3 (KS3)" evidence="9">
    <location>
        <begin position="1011"/>
        <end position="1436"/>
    </location>
</feature>